<accession>A0A8B6F4Z2</accession>
<dbReference type="InterPro" id="IPR045058">
    <property type="entry name" value="GIMA/IAN/Toc"/>
</dbReference>
<dbReference type="EMBL" id="UYJE01006157">
    <property type="protein sequence ID" value="VDI43560.1"/>
    <property type="molecule type" value="Genomic_DNA"/>
</dbReference>
<keyword evidence="2" id="KW-0547">Nucleotide-binding</keyword>
<organism evidence="5 6">
    <name type="scientific">Mytilus galloprovincialis</name>
    <name type="common">Mediterranean mussel</name>
    <dbReference type="NCBI Taxonomy" id="29158"/>
    <lineage>
        <taxon>Eukaryota</taxon>
        <taxon>Metazoa</taxon>
        <taxon>Spiralia</taxon>
        <taxon>Lophotrochozoa</taxon>
        <taxon>Mollusca</taxon>
        <taxon>Bivalvia</taxon>
        <taxon>Autobranchia</taxon>
        <taxon>Pteriomorphia</taxon>
        <taxon>Mytilida</taxon>
        <taxon>Mytiloidea</taxon>
        <taxon>Mytilidae</taxon>
        <taxon>Mytilinae</taxon>
        <taxon>Mytilus</taxon>
    </lineage>
</organism>
<sequence length="235" mass="26550">MKLAQTLTYICNVEGFGMMEDPHFELIWDNTNCIADIRIVLIGRTGSGKSATGNSILGRQLFSSVPAGKSETYKCSKGTTVRNGKRILLVDTPGLFDTDMANSNVIDEISTSVEMATPGPNVFLLVVRVGRFTNEEKDTVQRLIDNFGEDIFQFMIIIFTRADDLVFSKMSIREYIDTVPDYLKRVLRRCNHRYVGFDNSAGGVININQVSTLFQMIKRMLLQNVGLCYQKTFWK</sequence>
<dbReference type="Gene3D" id="3.40.50.300">
    <property type="entry name" value="P-loop containing nucleotide triphosphate hydrolases"/>
    <property type="match status" value="1"/>
</dbReference>
<reference evidence="5" key="1">
    <citation type="submission" date="2018-11" db="EMBL/GenBank/DDBJ databases">
        <authorList>
            <person name="Alioto T."/>
            <person name="Alioto T."/>
        </authorList>
    </citation>
    <scope>NUCLEOTIDE SEQUENCE</scope>
</reference>
<dbReference type="InterPro" id="IPR006703">
    <property type="entry name" value="G_AIG1"/>
</dbReference>
<keyword evidence="6" id="KW-1185">Reference proteome</keyword>
<feature type="domain" description="AIG1-type G" evidence="4">
    <location>
        <begin position="34"/>
        <end position="235"/>
    </location>
</feature>
<name>A0A8B6F4Z2_MYTGA</name>
<dbReference type="FunFam" id="3.40.50.300:FF:000366">
    <property type="entry name" value="GTPase, IMAP family member 2"/>
    <property type="match status" value="1"/>
</dbReference>
<dbReference type="PANTHER" id="PTHR10903:SF184">
    <property type="entry name" value="GTP-BINDING PROTEIN A"/>
    <property type="match status" value="1"/>
</dbReference>
<dbReference type="PANTHER" id="PTHR10903">
    <property type="entry name" value="GTPASE, IMAP FAMILY MEMBER-RELATED"/>
    <property type="match status" value="1"/>
</dbReference>
<evidence type="ECO:0000256" key="2">
    <source>
        <dbReference type="ARBA" id="ARBA00022741"/>
    </source>
</evidence>
<gene>
    <name evidence="5" type="ORF">MGAL_10B047590</name>
</gene>
<comment type="similarity">
    <text evidence="1">Belongs to the TRAFAC class TrmE-Era-EngA-EngB-Septin-like GTPase superfamily. AIG1/Toc34/Toc159-like paraseptin GTPase family. IAN subfamily.</text>
</comment>
<dbReference type="SUPFAM" id="SSF52540">
    <property type="entry name" value="P-loop containing nucleoside triphosphate hydrolases"/>
    <property type="match status" value="1"/>
</dbReference>
<dbReference type="GO" id="GO:0005525">
    <property type="term" value="F:GTP binding"/>
    <property type="evidence" value="ECO:0007669"/>
    <property type="project" value="UniProtKB-KW"/>
</dbReference>
<dbReference type="CDD" id="cd01852">
    <property type="entry name" value="AIG1"/>
    <property type="match status" value="1"/>
</dbReference>
<dbReference type="OrthoDB" id="431287at2759"/>
<evidence type="ECO:0000313" key="6">
    <source>
        <dbReference type="Proteomes" id="UP000596742"/>
    </source>
</evidence>
<evidence type="ECO:0000256" key="3">
    <source>
        <dbReference type="ARBA" id="ARBA00023134"/>
    </source>
</evidence>
<dbReference type="Proteomes" id="UP000596742">
    <property type="component" value="Unassembled WGS sequence"/>
</dbReference>
<dbReference type="AlphaFoldDB" id="A0A8B6F4Z2"/>
<keyword evidence="3" id="KW-0342">GTP-binding</keyword>
<dbReference type="Pfam" id="PF04548">
    <property type="entry name" value="AIG1"/>
    <property type="match status" value="1"/>
</dbReference>
<protein>
    <recommendedName>
        <fullName evidence="4">AIG1-type G domain-containing protein</fullName>
    </recommendedName>
</protein>
<dbReference type="InterPro" id="IPR027417">
    <property type="entry name" value="P-loop_NTPase"/>
</dbReference>
<proteinExistence type="inferred from homology"/>
<evidence type="ECO:0000256" key="1">
    <source>
        <dbReference type="ARBA" id="ARBA00008535"/>
    </source>
</evidence>
<evidence type="ECO:0000259" key="4">
    <source>
        <dbReference type="PROSITE" id="PS51720"/>
    </source>
</evidence>
<dbReference type="PROSITE" id="PS51720">
    <property type="entry name" value="G_AIG1"/>
    <property type="match status" value="1"/>
</dbReference>
<evidence type="ECO:0000313" key="5">
    <source>
        <dbReference type="EMBL" id="VDI43560.1"/>
    </source>
</evidence>
<comment type="caution">
    <text evidence="5">The sequence shown here is derived from an EMBL/GenBank/DDBJ whole genome shotgun (WGS) entry which is preliminary data.</text>
</comment>